<dbReference type="AlphaFoldDB" id="A0A8H2ZJ62"/>
<comment type="caution">
    <text evidence="2">The sequence shown here is derived from an EMBL/GenBank/DDBJ whole genome shotgun (WGS) entry which is preliminary data.</text>
</comment>
<protein>
    <submittedName>
        <fullName evidence="2">23c176b5-c88e-4445-b9cd-5d4c5c17954f</fullName>
    </submittedName>
</protein>
<sequence length="345" mass="37712">MSNSYVRPPHYQRHYQSMLLNLCSIYPYFDTDGFDRAYIAEVSSVASQYPASSLDFCYYWTEKVLWDKFQLSSAYGEFPGRYGGPGYITQQQIGSIQLPPTPGSAQQVSRIAPTSLQQTLEVPRRTVKPTEPIREQAAEVPATSGTPAPAPAQKRVDLPAVPSVQHSDQPPQEPSRNHTGDYLKLKSSSASSPTKASQDLAKETLKRDSSRNTQSISETPGLIMRSGPQIETPSSLLAARLASPGTPSPSSVSTVARSAPPTSFESLPPLLDPDLLYKDPTTGEVITMKMFERRCLSRGAQIAIEHAQAAVKSEPSRVTKPLARTILERSLITALASIVQEQTQH</sequence>
<evidence type="ECO:0000313" key="2">
    <source>
        <dbReference type="EMBL" id="CAD6439730.1"/>
    </source>
</evidence>
<keyword evidence="3" id="KW-1185">Reference proteome</keyword>
<dbReference type="OrthoDB" id="3531136at2759"/>
<gene>
    <name evidence="2" type="ORF">SCLTRI_LOCUS372</name>
</gene>
<evidence type="ECO:0000313" key="3">
    <source>
        <dbReference type="Proteomes" id="UP000624404"/>
    </source>
</evidence>
<dbReference type="EMBL" id="CAJHIA010000002">
    <property type="protein sequence ID" value="CAD6439730.1"/>
    <property type="molecule type" value="Genomic_DNA"/>
</dbReference>
<feature type="region of interest" description="Disordered" evidence="1">
    <location>
        <begin position="98"/>
        <end position="267"/>
    </location>
</feature>
<feature type="compositionally biased region" description="Polar residues" evidence="1">
    <location>
        <begin position="103"/>
        <end position="120"/>
    </location>
</feature>
<name>A0A8H2ZJ62_9HELO</name>
<reference evidence="2" key="1">
    <citation type="submission" date="2020-10" db="EMBL/GenBank/DDBJ databases">
        <authorList>
            <person name="Kusch S."/>
        </authorList>
    </citation>
    <scope>NUCLEOTIDE SEQUENCE</scope>
    <source>
        <strain evidence="2">SwB9</strain>
    </source>
</reference>
<accession>A0A8H2ZJ62</accession>
<evidence type="ECO:0000256" key="1">
    <source>
        <dbReference type="SAM" id="MobiDB-lite"/>
    </source>
</evidence>
<dbReference type="Proteomes" id="UP000624404">
    <property type="component" value="Unassembled WGS sequence"/>
</dbReference>
<proteinExistence type="predicted"/>
<feature type="compositionally biased region" description="Basic and acidic residues" evidence="1">
    <location>
        <begin position="175"/>
        <end position="184"/>
    </location>
</feature>
<feature type="compositionally biased region" description="Low complexity" evidence="1">
    <location>
        <begin position="185"/>
        <end position="197"/>
    </location>
</feature>
<feature type="compositionally biased region" description="Basic and acidic residues" evidence="1">
    <location>
        <begin position="200"/>
        <end position="210"/>
    </location>
</feature>
<feature type="compositionally biased region" description="Low complexity" evidence="1">
    <location>
        <begin position="242"/>
        <end position="267"/>
    </location>
</feature>
<organism evidence="2 3">
    <name type="scientific">Sclerotinia trifoliorum</name>
    <dbReference type="NCBI Taxonomy" id="28548"/>
    <lineage>
        <taxon>Eukaryota</taxon>
        <taxon>Fungi</taxon>
        <taxon>Dikarya</taxon>
        <taxon>Ascomycota</taxon>
        <taxon>Pezizomycotina</taxon>
        <taxon>Leotiomycetes</taxon>
        <taxon>Helotiales</taxon>
        <taxon>Sclerotiniaceae</taxon>
        <taxon>Sclerotinia</taxon>
    </lineage>
</organism>